<reference evidence="3" key="1">
    <citation type="submission" date="2016-06" db="UniProtKB">
        <authorList>
            <consortium name="WormBaseParasite"/>
        </authorList>
    </citation>
    <scope>IDENTIFICATION</scope>
</reference>
<sequence>MWSSRFRRFTRSGIVNSTDTKLVGLTLFYSSNCCFCAWDK</sequence>
<dbReference type="AlphaFoldDB" id="A0A183L2D3"/>
<gene>
    <name evidence="1" type="ORF">SCUD_LOCUS21486</name>
</gene>
<reference evidence="1 2" key="2">
    <citation type="submission" date="2018-11" db="EMBL/GenBank/DDBJ databases">
        <authorList>
            <consortium name="Pathogen Informatics"/>
        </authorList>
    </citation>
    <scope>NUCLEOTIDE SEQUENCE [LARGE SCALE GENOMIC DNA]</scope>
    <source>
        <strain evidence="1">Dakar</strain>
        <strain evidence="2">Dakar, Senegal</strain>
    </source>
</reference>
<evidence type="ECO:0000313" key="3">
    <source>
        <dbReference type="WBParaSite" id="SCUD_0002148901-mRNA-1"/>
    </source>
</evidence>
<keyword evidence="2" id="KW-1185">Reference proteome</keyword>
<dbReference type="Proteomes" id="UP000279833">
    <property type="component" value="Unassembled WGS sequence"/>
</dbReference>
<organism evidence="3">
    <name type="scientific">Schistosoma curassoni</name>
    <dbReference type="NCBI Taxonomy" id="6186"/>
    <lineage>
        <taxon>Eukaryota</taxon>
        <taxon>Metazoa</taxon>
        <taxon>Spiralia</taxon>
        <taxon>Lophotrochozoa</taxon>
        <taxon>Platyhelminthes</taxon>
        <taxon>Trematoda</taxon>
        <taxon>Digenea</taxon>
        <taxon>Strigeidida</taxon>
        <taxon>Schistosomatoidea</taxon>
        <taxon>Schistosomatidae</taxon>
        <taxon>Schistosoma</taxon>
    </lineage>
</organism>
<proteinExistence type="predicted"/>
<evidence type="ECO:0000313" key="1">
    <source>
        <dbReference type="EMBL" id="VDP75585.1"/>
    </source>
</evidence>
<protein>
    <submittedName>
        <fullName evidence="1 3">Uncharacterized protein</fullName>
    </submittedName>
</protein>
<evidence type="ECO:0000313" key="2">
    <source>
        <dbReference type="Proteomes" id="UP000279833"/>
    </source>
</evidence>
<dbReference type="WBParaSite" id="SCUD_0002148901-mRNA-1">
    <property type="protein sequence ID" value="SCUD_0002148901-mRNA-1"/>
    <property type="gene ID" value="SCUD_0002148901"/>
</dbReference>
<dbReference type="EMBL" id="UZAK01046641">
    <property type="protein sequence ID" value="VDP75585.1"/>
    <property type="molecule type" value="Genomic_DNA"/>
</dbReference>
<name>A0A183L2D3_9TREM</name>
<accession>A0A183L2D3</accession>